<dbReference type="Pfam" id="PF14344">
    <property type="entry name" value="DUF4397"/>
    <property type="match status" value="1"/>
</dbReference>
<dbReference type="KEGG" id="hje:HacjB3_16441"/>
<dbReference type="EMBL" id="CP002063">
    <property type="protein sequence ID" value="ADJ16640.1"/>
    <property type="molecule type" value="Genomic_DNA"/>
</dbReference>
<proteinExistence type="predicted"/>
<protein>
    <recommendedName>
        <fullName evidence="2">DUF4397 domain-containing protein</fullName>
    </recommendedName>
</protein>
<dbReference type="PATRIC" id="fig|795797.18.peg.3249"/>
<feature type="region of interest" description="Disordered" evidence="1">
    <location>
        <begin position="1"/>
        <end position="33"/>
    </location>
</feature>
<dbReference type="EMBL" id="AOHV01000016">
    <property type="protein sequence ID" value="ELY39096.1"/>
    <property type="molecule type" value="Genomic_DNA"/>
</dbReference>
<evidence type="ECO:0000313" key="6">
    <source>
        <dbReference type="Proteomes" id="UP000011645"/>
    </source>
</evidence>
<feature type="compositionally biased region" description="Low complexity" evidence="1">
    <location>
        <begin position="1"/>
        <end position="14"/>
    </location>
</feature>
<dbReference type="AlphaFoldDB" id="D8JBI7"/>
<evidence type="ECO:0000313" key="4">
    <source>
        <dbReference type="EMBL" id="ELY39096.1"/>
    </source>
</evidence>
<evidence type="ECO:0000313" key="3">
    <source>
        <dbReference type="EMBL" id="ADJ16640.1"/>
    </source>
</evidence>
<feature type="domain" description="DUF4397" evidence="2">
    <location>
        <begin position="34"/>
        <end position="151"/>
    </location>
</feature>
<evidence type="ECO:0000259" key="2">
    <source>
        <dbReference type="Pfam" id="PF14344"/>
    </source>
</evidence>
<keyword evidence="3" id="KW-0614">Plasmid</keyword>
<dbReference type="HOGENOM" id="CLU_069060_0_1_2"/>
<reference evidence="4 6" key="2">
    <citation type="journal article" date="2014" name="PLoS Genet.">
        <title>Phylogenetically driven sequencing of extremely halophilic archaea reveals strategies for static and dynamic osmo-response.</title>
        <authorList>
            <person name="Becker E.A."/>
            <person name="Seitzer P.M."/>
            <person name="Tritt A."/>
            <person name="Larsen D."/>
            <person name="Krusor M."/>
            <person name="Yao A.I."/>
            <person name="Wu D."/>
            <person name="Madern D."/>
            <person name="Eisen J.A."/>
            <person name="Darling A.E."/>
            <person name="Facciotti M.T."/>
        </authorList>
    </citation>
    <scope>NUCLEOTIDE SEQUENCE [LARGE SCALE GENOMIC DNA]</scope>
    <source>
        <strain evidence="4">B3</strain>
        <strain evidence="6">DSM 18796 / CECT 7217 / JCM 14584 / KCTC 4019 / B3</strain>
    </source>
</reference>
<dbReference type="OrthoDB" id="187327at2157"/>
<organism evidence="3 5">
    <name type="scientific">Halalkalicoccus jeotgali (strain DSM 18796 / CECT 7217 / JCM 14584 / KCTC 4019 / B3)</name>
    <dbReference type="NCBI Taxonomy" id="795797"/>
    <lineage>
        <taxon>Archaea</taxon>
        <taxon>Methanobacteriati</taxon>
        <taxon>Methanobacteriota</taxon>
        <taxon>Stenosarchaea group</taxon>
        <taxon>Halobacteria</taxon>
        <taxon>Halobacteriales</taxon>
        <taxon>Halococcaceae</taxon>
        <taxon>Halalkalicoccus</taxon>
    </lineage>
</organism>
<evidence type="ECO:0000313" key="5">
    <source>
        <dbReference type="Proteomes" id="UP000000390"/>
    </source>
</evidence>
<gene>
    <name evidence="3" type="ordered locus">HacjB3_16441</name>
    <name evidence="4" type="ORF">C497_06289</name>
</gene>
<name>D8JBI7_HALJB</name>
<dbReference type="eggNOG" id="arCOG06227">
    <property type="taxonomic scope" value="Archaea"/>
</dbReference>
<sequence>MGLGAAGLASPAGADNHDDSEKDTGNSELEDGARIVHLSPDAPIVDVYVDGELWFEDVEPFATQTPYLEYVPGTYTVQFTPAGEGPEAAVLEREVTFEEGRYTVAAVGEACAGSDEPLRIVPFEDDTTPTSSGHARVRGIHASVDAPCVDFTVRTGEETVFENLGFGEGNYGEVAADETVLEIRESATGEIVERFDIGFEAGAVYTVFALGYVDPTTAPESAVENASFALGITEDAIPGER</sequence>
<dbReference type="Proteomes" id="UP000000390">
    <property type="component" value="Plasmid 1"/>
</dbReference>
<dbReference type="InterPro" id="IPR025510">
    <property type="entry name" value="DUF4397"/>
</dbReference>
<dbReference type="Proteomes" id="UP000011645">
    <property type="component" value="Unassembled WGS sequence"/>
</dbReference>
<evidence type="ECO:0000256" key="1">
    <source>
        <dbReference type="SAM" id="MobiDB-lite"/>
    </source>
</evidence>
<feature type="compositionally biased region" description="Basic and acidic residues" evidence="1">
    <location>
        <begin position="15"/>
        <end position="25"/>
    </location>
</feature>
<accession>D8JBI7</accession>
<keyword evidence="6" id="KW-1185">Reference proteome</keyword>
<reference evidence="3 5" key="1">
    <citation type="journal article" date="2010" name="J. Bacteriol.">
        <title>Complete genome sequence of Halalkalicoccus jeotgali B3(T), an extremely halophilic archaeon.</title>
        <authorList>
            <person name="Roh S.W."/>
            <person name="Nam Y.D."/>
            <person name="Nam S.H."/>
            <person name="Choi S.H."/>
            <person name="Park H.S."/>
            <person name="Bae J.W."/>
        </authorList>
    </citation>
    <scope>NUCLEOTIDE SEQUENCE [LARGE SCALE GENOMIC DNA]</scope>
    <source>
        <strain evidence="3">B3</strain>
        <strain evidence="5">DSM 18796 / CECT 7217 / JCM 14584 / KCTC 4019 / B3</strain>
        <plasmid evidence="5">1</plasmid>
    </source>
</reference>
<geneLocation type="plasmid" evidence="3 5">
    <name>1</name>
</geneLocation>